<dbReference type="InterPro" id="IPR050582">
    <property type="entry name" value="HAD-like_SerB"/>
</dbReference>
<dbReference type="GO" id="GO:0006564">
    <property type="term" value="P:L-serine biosynthetic process"/>
    <property type="evidence" value="ECO:0007669"/>
    <property type="project" value="UniProtKB-KW"/>
</dbReference>
<evidence type="ECO:0000256" key="1">
    <source>
        <dbReference type="ARBA" id="ARBA00001946"/>
    </source>
</evidence>
<sequence>MSASGGFLPPNRGASGLAIARVIADPDHLSRTFDDALRALAAEGLPVALAQMLNDEGTVLEFSFPEGSPQRLHAALVEKFAPCDVLVGADTLAPPHLFVSDMDSTMIGQECIDELADYAGLKEKISAITERAMQGELDFEAALRERVALLEGLEEQAISDCLSERIEPMAGARELVATLKHKGAHCVLVTGGFHHFADPIGEMLGFDRVVGNRLGVADGKLTGKLVGPVVDSSVKRSVLEEERERLGEGALVLATGDGANDIPMIEAADYGVAYHAKPKAREAANGSIGAGDLTSVLTLLGIDHSDWVAA</sequence>
<gene>
    <name evidence="15" type="primary">serB</name>
    <name evidence="15" type="ORF">HUV48_01640</name>
</gene>
<evidence type="ECO:0000256" key="5">
    <source>
        <dbReference type="ARBA" id="ARBA00015196"/>
    </source>
</evidence>
<keyword evidence="10" id="KW-0718">Serine biosynthesis</keyword>
<feature type="active site" description="Nucleophile" evidence="14">
    <location>
        <position position="101"/>
    </location>
</feature>
<dbReference type="SUPFAM" id="SSF56784">
    <property type="entry name" value="HAD-like"/>
    <property type="match status" value="1"/>
</dbReference>
<dbReference type="SFLD" id="SFLDF00029">
    <property type="entry name" value="phosphoserine_phosphatase"/>
    <property type="match status" value="1"/>
</dbReference>
<evidence type="ECO:0000256" key="6">
    <source>
        <dbReference type="ARBA" id="ARBA00022605"/>
    </source>
</evidence>
<evidence type="ECO:0000256" key="14">
    <source>
        <dbReference type="PIRSR" id="PIRSR604469-1"/>
    </source>
</evidence>
<name>A0A850H1A9_9SPHN</name>
<accession>A0A850H1A9</accession>
<dbReference type="GO" id="GO:0036424">
    <property type="term" value="F:L-phosphoserine phosphatase activity"/>
    <property type="evidence" value="ECO:0007669"/>
    <property type="project" value="InterPro"/>
</dbReference>
<evidence type="ECO:0000256" key="3">
    <source>
        <dbReference type="ARBA" id="ARBA00009184"/>
    </source>
</evidence>
<comment type="cofactor">
    <cofactor evidence="1">
        <name>Mg(2+)</name>
        <dbReference type="ChEBI" id="CHEBI:18420"/>
    </cofactor>
</comment>
<reference evidence="15 16" key="1">
    <citation type="submission" date="2020-06" db="EMBL/GenBank/DDBJ databases">
        <title>Altererythrobacter sp. HHU K3-1.</title>
        <authorList>
            <person name="Zhang D."/>
            <person name="Xue H."/>
        </authorList>
    </citation>
    <scope>NUCLEOTIDE SEQUENCE [LARGE SCALE GENOMIC DNA]</scope>
    <source>
        <strain evidence="15 16">HHU K3-1</strain>
    </source>
</reference>
<feature type="active site" description="Proton donor" evidence="14">
    <location>
        <position position="103"/>
    </location>
</feature>
<comment type="pathway">
    <text evidence="2">Amino-acid biosynthesis; L-serine biosynthesis; L-serine from 3-phospho-D-glycerate: step 3/3.</text>
</comment>
<evidence type="ECO:0000256" key="12">
    <source>
        <dbReference type="ARBA" id="ARBA00048138"/>
    </source>
</evidence>
<evidence type="ECO:0000256" key="7">
    <source>
        <dbReference type="ARBA" id="ARBA00022723"/>
    </source>
</evidence>
<comment type="catalytic activity">
    <reaction evidence="12">
        <text>O-phospho-L-serine + H2O = L-serine + phosphate</text>
        <dbReference type="Rhea" id="RHEA:21208"/>
        <dbReference type="ChEBI" id="CHEBI:15377"/>
        <dbReference type="ChEBI" id="CHEBI:33384"/>
        <dbReference type="ChEBI" id="CHEBI:43474"/>
        <dbReference type="ChEBI" id="CHEBI:57524"/>
        <dbReference type="EC" id="3.1.3.3"/>
    </reaction>
</comment>
<evidence type="ECO:0000256" key="9">
    <source>
        <dbReference type="ARBA" id="ARBA00022842"/>
    </source>
</evidence>
<dbReference type="Pfam" id="PF12710">
    <property type="entry name" value="HAD"/>
    <property type="match status" value="1"/>
</dbReference>
<dbReference type="PANTHER" id="PTHR43344">
    <property type="entry name" value="PHOSPHOSERINE PHOSPHATASE"/>
    <property type="match status" value="1"/>
</dbReference>
<dbReference type="PANTHER" id="PTHR43344:SF2">
    <property type="entry name" value="PHOSPHOSERINE PHOSPHATASE"/>
    <property type="match status" value="1"/>
</dbReference>
<dbReference type="PRINTS" id="PR00119">
    <property type="entry name" value="CATATPASE"/>
</dbReference>
<dbReference type="InterPro" id="IPR036412">
    <property type="entry name" value="HAD-like_sf"/>
</dbReference>
<organism evidence="15 16">
    <name type="scientific">Qipengyuania atrilutea</name>
    <dbReference type="NCBI Taxonomy" id="2744473"/>
    <lineage>
        <taxon>Bacteria</taxon>
        <taxon>Pseudomonadati</taxon>
        <taxon>Pseudomonadota</taxon>
        <taxon>Alphaproteobacteria</taxon>
        <taxon>Sphingomonadales</taxon>
        <taxon>Erythrobacteraceae</taxon>
        <taxon>Qipengyuania</taxon>
    </lineage>
</organism>
<dbReference type="Proteomes" id="UP000561438">
    <property type="component" value="Unassembled WGS sequence"/>
</dbReference>
<dbReference type="AlphaFoldDB" id="A0A850H1A9"/>
<protein>
    <recommendedName>
        <fullName evidence="5">Phosphoserine phosphatase</fullName>
        <ecNumber evidence="4">3.1.3.3</ecNumber>
    </recommendedName>
    <alternativeName>
        <fullName evidence="11">O-phosphoserine phosphohydrolase</fullName>
    </alternativeName>
</protein>
<dbReference type="SFLD" id="SFLDG01137">
    <property type="entry name" value="C1.6.1:_Phosphoserine_Phosphat"/>
    <property type="match status" value="1"/>
</dbReference>
<keyword evidence="7" id="KW-0479">Metal-binding</keyword>
<evidence type="ECO:0000313" key="15">
    <source>
        <dbReference type="EMBL" id="NVD43718.1"/>
    </source>
</evidence>
<dbReference type="InterPro" id="IPR023214">
    <property type="entry name" value="HAD_sf"/>
</dbReference>
<dbReference type="NCBIfam" id="TIGR00338">
    <property type="entry name" value="serB"/>
    <property type="match status" value="1"/>
</dbReference>
<dbReference type="EMBL" id="JABWGV010000001">
    <property type="protein sequence ID" value="NVD43718.1"/>
    <property type="molecule type" value="Genomic_DNA"/>
</dbReference>
<dbReference type="UniPathway" id="UPA00135">
    <property type="reaction ID" value="UER00198"/>
</dbReference>
<comment type="catalytic activity">
    <reaction evidence="13">
        <text>O-phospho-D-serine + H2O = D-serine + phosphate</text>
        <dbReference type="Rhea" id="RHEA:24873"/>
        <dbReference type="ChEBI" id="CHEBI:15377"/>
        <dbReference type="ChEBI" id="CHEBI:35247"/>
        <dbReference type="ChEBI" id="CHEBI:43474"/>
        <dbReference type="ChEBI" id="CHEBI:58680"/>
        <dbReference type="EC" id="3.1.3.3"/>
    </reaction>
</comment>
<evidence type="ECO:0000256" key="11">
    <source>
        <dbReference type="ARBA" id="ARBA00031693"/>
    </source>
</evidence>
<dbReference type="SFLD" id="SFLDG01136">
    <property type="entry name" value="C1.6:_Phosphoserine_Phosphatas"/>
    <property type="match status" value="1"/>
</dbReference>
<dbReference type="InterPro" id="IPR004469">
    <property type="entry name" value="PSP"/>
</dbReference>
<keyword evidence="9" id="KW-0460">Magnesium</keyword>
<dbReference type="GO" id="GO:0005737">
    <property type="term" value="C:cytoplasm"/>
    <property type="evidence" value="ECO:0007669"/>
    <property type="project" value="TreeGrafter"/>
</dbReference>
<keyword evidence="8 15" id="KW-0378">Hydrolase</keyword>
<dbReference type="NCBIfam" id="TIGR01488">
    <property type="entry name" value="HAD-SF-IB"/>
    <property type="match status" value="1"/>
</dbReference>
<comment type="similarity">
    <text evidence="3">Belongs to the HAD-like hydrolase superfamily. SerB family.</text>
</comment>
<dbReference type="GO" id="GO:0000287">
    <property type="term" value="F:magnesium ion binding"/>
    <property type="evidence" value="ECO:0007669"/>
    <property type="project" value="TreeGrafter"/>
</dbReference>
<keyword evidence="6" id="KW-0028">Amino-acid biosynthesis</keyword>
<proteinExistence type="inferred from homology"/>
<evidence type="ECO:0000256" key="13">
    <source>
        <dbReference type="ARBA" id="ARBA00048523"/>
    </source>
</evidence>
<dbReference type="SFLD" id="SFLDS00003">
    <property type="entry name" value="Haloacid_Dehalogenase"/>
    <property type="match status" value="1"/>
</dbReference>
<dbReference type="EC" id="3.1.3.3" evidence="4"/>
<evidence type="ECO:0000256" key="2">
    <source>
        <dbReference type="ARBA" id="ARBA00005135"/>
    </source>
</evidence>
<evidence type="ECO:0000256" key="10">
    <source>
        <dbReference type="ARBA" id="ARBA00023299"/>
    </source>
</evidence>
<keyword evidence="16" id="KW-1185">Reference proteome</keyword>
<comment type="caution">
    <text evidence="15">The sequence shown here is derived from an EMBL/GenBank/DDBJ whole genome shotgun (WGS) entry which is preliminary data.</text>
</comment>
<dbReference type="Gene3D" id="3.40.50.1000">
    <property type="entry name" value="HAD superfamily/HAD-like"/>
    <property type="match status" value="1"/>
</dbReference>
<evidence type="ECO:0000256" key="4">
    <source>
        <dbReference type="ARBA" id="ARBA00012640"/>
    </source>
</evidence>
<evidence type="ECO:0000256" key="8">
    <source>
        <dbReference type="ARBA" id="ARBA00022801"/>
    </source>
</evidence>
<evidence type="ECO:0000313" key="16">
    <source>
        <dbReference type="Proteomes" id="UP000561438"/>
    </source>
</evidence>